<dbReference type="SUPFAM" id="SSF50346">
    <property type="entry name" value="PRC-barrel domain"/>
    <property type="match status" value="1"/>
</dbReference>
<evidence type="ECO:0000256" key="5">
    <source>
        <dbReference type="HAMAP-Rule" id="MF_00014"/>
    </source>
</evidence>
<organism evidence="8 9">
    <name type="scientific">Nesterenkonia alkaliphila</name>
    <dbReference type="NCBI Taxonomy" id="1463631"/>
    <lineage>
        <taxon>Bacteria</taxon>
        <taxon>Bacillati</taxon>
        <taxon>Actinomycetota</taxon>
        <taxon>Actinomycetes</taxon>
        <taxon>Micrococcales</taxon>
        <taxon>Micrococcaceae</taxon>
        <taxon>Nesterenkonia</taxon>
    </lineage>
</organism>
<comment type="subunit">
    <text evidence="5">Binds ribosomal protein uS19.</text>
</comment>
<keyword evidence="4 5" id="KW-0143">Chaperone</keyword>
<dbReference type="PANTHER" id="PTHR33692">
    <property type="entry name" value="RIBOSOME MATURATION FACTOR RIMM"/>
    <property type="match status" value="1"/>
</dbReference>
<dbReference type="GO" id="GO:0042274">
    <property type="term" value="P:ribosomal small subunit biogenesis"/>
    <property type="evidence" value="ECO:0007669"/>
    <property type="project" value="UniProtKB-UniRule"/>
</dbReference>
<dbReference type="InterPro" id="IPR002676">
    <property type="entry name" value="RimM_N"/>
</dbReference>
<keyword evidence="9" id="KW-1185">Reference proteome</keyword>
<dbReference type="EMBL" id="WRPM01000099">
    <property type="protein sequence ID" value="MVT27470.1"/>
    <property type="molecule type" value="Genomic_DNA"/>
</dbReference>
<evidence type="ECO:0000259" key="7">
    <source>
        <dbReference type="Pfam" id="PF24986"/>
    </source>
</evidence>
<dbReference type="InterPro" id="IPR011961">
    <property type="entry name" value="RimM"/>
</dbReference>
<dbReference type="InterPro" id="IPR009000">
    <property type="entry name" value="Transl_B-barrel_sf"/>
</dbReference>
<dbReference type="SUPFAM" id="SSF50447">
    <property type="entry name" value="Translation proteins"/>
    <property type="match status" value="1"/>
</dbReference>
<evidence type="ECO:0000313" key="9">
    <source>
        <dbReference type="Proteomes" id="UP000460157"/>
    </source>
</evidence>
<keyword evidence="1 5" id="KW-0963">Cytoplasm</keyword>
<sequence>MAHTEYHDDPQSSSQQGERLRVARIGKPHGIRGEVTAQLYTDEPAERLAPGETLIRVPGPETHDQGTTPLTVTSQRWNKSICLLGFAEIRDRNAAEALRGTMLYVDVAAEPEDDEEGWYSHELEGMSCLGADGREYGVVLELLTGDAQDLLVVRTAAGQEVMVPFVEEIVPEIDPEARRITLTPPEGLF</sequence>
<name>A0A7K1ULW9_9MICC</name>
<comment type="subcellular location">
    <subcellularLocation>
        <location evidence="5">Cytoplasm</location>
    </subcellularLocation>
</comment>
<protein>
    <recommendedName>
        <fullName evidence="5">Ribosome maturation factor RimM</fullName>
    </recommendedName>
</protein>
<dbReference type="GO" id="GO:0005737">
    <property type="term" value="C:cytoplasm"/>
    <property type="evidence" value="ECO:0007669"/>
    <property type="project" value="UniProtKB-SubCell"/>
</dbReference>
<keyword evidence="2 5" id="KW-0690">Ribosome biogenesis</keyword>
<dbReference type="HAMAP" id="MF_00014">
    <property type="entry name" value="Ribosome_mat_RimM"/>
    <property type="match status" value="1"/>
</dbReference>
<dbReference type="InterPro" id="IPR036976">
    <property type="entry name" value="RimM_N_sf"/>
</dbReference>
<comment type="domain">
    <text evidence="5">The PRC barrel domain binds ribosomal protein uS19.</text>
</comment>
<evidence type="ECO:0000313" key="8">
    <source>
        <dbReference type="EMBL" id="MVT27470.1"/>
    </source>
</evidence>
<gene>
    <name evidence="5 8" type="primary">rimM</name>
    <name evidence="8" type="ORF">GNZ21_14110</name>
</gene>
<feature type="domain" description="Ribosome maturation factor RimM PRC barrel" evidence="7">
    <location>
        <begin position="121"/>
        <end position="188"/>
    </location>
</feature>
<dbReference type="Pfam" id="PF24986">
    <property type="entry name" value="PRC_RimM"/>
    <property type="match status" value="1"/>
</dbReference>
<dbReference type="RefSeq" id="WP_157325452.1">
    <property type="nucleotide sequence ID" value="NZ_BMFX01000012.1"/>
</dbReference>
<evidence type="ECO:0000256" key="3">
    <source>
        <dbReference type="ARBA" id="ARBA00022552"/>
    </source>
</evidence>
<comment type="caution">
    <text evidence="8">The sequence shown here is derived from an EMBL/GenBank/DDBJ whole genome shotgun (WGS) entry which is preliminary data.</text>
</comment>
<dbReference type="GO" id="GO:0043022">
    <property type="term" value="F:ribosome binding"/>
    <property type="evidence" value="ECO:0007669"/>
    <property type="project" value="InterPro"/>
</dbReference>
<accession>A0A7K1ULW9</accession>
<dbReference type="InterPro" id="IPR011033">
    <property type="entry name" value="PRC_barrel-like_sf"/>
</dbReference>
<dbReference type="NCBIfam" id="TIGR02273">
    <property type="entry name" value="16S_RimM"/>
    <property type="match status" value="1"/>
</dbReference>
<evidence type="ECO:0000256" key="4">
    <source>
        <dbReference type="ARBA" id="ARBA00023186"/>
    </source>
</evidence>
<comment type="similarity">
    <text evidence="5">Belongs to the RimM family.</text>
</comment>
<dbReference type="AlphaFoldDB" id="A0A7K1ULW9"/>
<proteinExistence type="inferred from homology"/>
<dbReference type="PANTHER" id="PTHR33692:SF1">
    <property type="entry name" value="RIBOSOME MATURATION FACTOR RIMM"/>
    <property type="match status" value="1"/>
</dbReference>
<dbReference type="InterPro" id="IPR056792">
    <property type="entry name" value="PRC_RimM"/>
</dbReference>
<dbReference type="GO" id="GO:0006364">
    <property type="term" value="P:rRNA processing"/>
    <property type="evidence" value="ECO:0007669"/>
    <property type="project" value="UniProtKB-UniRule"/>
</dbReference>
<keyword evidence="3 5" id="KW-0698">rRNA processing</keyword>
<dbReference type="Pfam" id="PF01782">
    <property type="entry name" value="RimM"/>
    <property type="match status" value="1"/>
</dbReference>
<comment type="function">
    <text evidence="5">An accessory protein needed during the final step in the assembly of 30S ribosomal subunit, possibly for assembly of the head region. Essential for efficient processing of 16S rRNA. May be needed both before and after RbfA during the maturation of 16S rRNA. It has affinity for free ribosomal 30S subunits but not for 70S ribosomes.</text>
</comment>
<feature type="domain" description="RimM N-terminal" evidence="6">
    <location>
        <begin position="22"/>
        <end position="107"/>
    </location>
</feature>
<evidence type="ECO:0000259" key="6">
    <source>
        <dbReference type="Pfam" id="PF01782"/>
    </source>
</evidence>
<dbReference type="Proteomes" id="UP000460157">
    <property type="component" value="Unassembled WGS sequence"/>
</dbReference>
<dbReference type="Gene3D" id="2.30.30.240">
    <property type="entry name" value="PRC-barrel domain"/>
    <property type="match status" value="1"/>
</dbReference>
<dbReference type="Gene3D" id="2.40.30.60">
    <property type="entry name" value="RimM"/>
    <property type="match status" value="1"/>
</dbReference>
<dbReference type="GO" id="GO:0005840">
    <property type="term" value="C:ribosome"/>
    <property type="evidence" value="ECO:0007669"/>
    <property type="project" value="InterPro"/>
</dbReference>
<evidence type="ECO:0000256" key="1">
    <source>
        <dbReference type="ARBA" id="ARBA00022490"/>
    </source>
</evidence>
<reference evidence="8 9" key="1">
    <citation type="submission" date="2019-12" db="EMBL/GenBank/DDBJ databases">
        <title>Nesterenkonia muleiensis sp. nov., a novel actinobacterium isolated from sap of Populus euphratica.</title>
        <authorList>
            <person name="Wang R."/>
        </authorList>
    </citation>
    <scope>NUCLEOTIDE SEQUENCE [LARGE SCALE GENOMIC DNA]</scope>
    <source>
        <strain evidence="8 9">F10</strain>
    </source>
</reference>
<evidence type="ECO:0000256" key="2">
    <source>
        <dbReference type="ARBA" id="ARBA00022517"/>
    </source>
</evidence>
<dbReference type="OrthoDB" id="5381335at2"/>